<dbReference type="Proteomes" id="UP001642464">
    <property type="component" value="Unassembled WGS sequence"/>
</dbReference>
<organism evidence="3 4">
    <name type="scientific">Durusdinium trenchii</name>
    <dbReference type="NCBI Taxonomy" id="1381693"/>
    <lineage>
        <taxon>Eukaryota</taxon>
        <taxon>Sar</taxon>
        <taxon>Alveolata</taxon>
        <taxon>Dinophyceae</taxon>
        <taxon>Suessiales</taxon>
        <taxon>Symbiodiniaceae</taxon>
        <taxon>Durusdinium</taxon>
    </lineage>
</organism>
<evidence type="ECO:0000313" key="3">
    <source>
        <dbReference type="EMBL" id="CAK9084806.1"/>
    </source>
</evidence>
<evidence type="ECO:0000313" key="4">
    <source>
        <dbReference type="Proteomes" id="UP001642464"/>
    </source>
</evidence>
<dbReference type="EMBL" id="CAXAMM010039218">
    <property type="protein sequence ID" value="CAK9084806.1"/>
    <property type="molecule type" value="Genomic_DNA"/>
</dbReference>
<dbReference type="InterPro" id="IPR025197">
    <property type="entry name" value="DUF4116"/>
</dbReference>
<reference evidence="3 4" key="1">
    <citation type="submission" date="2024-02" db="EMBL/GenBank/DDBJ databases">
        <authorList>
            <person name="Chen Y."/>
            <person name="Shah S."/>
            <person name="Dougan E. K."/>
            <person name="Thang M."/>
            <person name="Chan C."/>
        </authorList>
    </citation>
    <scope>NUCLEOTIDE SEQUENCE [LARGE SCALE GENOMIC DNA]</scope>
</reference>
<name>A0ABP0QCR3_9DINO</name>
<gene>
    <name evidence="3" type="ORF">SCF082_LOCUS40215</name>
</gene>
<feature type="domain" description="DUF4116" evidence="2">
    <location>
        <begin position="672"/>
        <end position="720"/>
    </location>
</feature>
<keyword evidence="4" id="KW-1185">Reference proteome</keyword>
<dbReference type="Pfam" id="PF13475">
    <property type="entry name" value="DUF4116"/>
    <property type="match status" value="4"/>
</dbReference>
<dbReference type="CDD" id="cd17039">
    <property type="entry name" value="Ubl_ubiquitin_like"/>
    <property type="match status" value="1"/>
</dbReference>
<feature type="domain" description="DUF4116" evidence="2">
    <location>
        <begin position="811"/>
        <end position="858"/>
    </location>
</feature>
<evidence type="ECO:0000256" key="1">
    <source>
        <dbReference type="SAM" id="MobiDB-lite"/>
    </source>
</evidence>
<protein>
    <submittedName>
        <fullName evidence="3">Cytoplasmic dynein 2 light intermediate chain 1</fullName>
    </submittedName>
</protein>
<feature type="region of interest" description="Disordered" evidence="1">
    <location>
        <begin position="322"/>
        <end position="354"/>
    </location>
</feature>
<accession>A0ABP0QCR3</accession>
<feature type="compositionally biased region" description="Basic and acidic residues" evidence="1">
    <location>
        <begin position="326"/>
        <end position="337"/>
    </location>
</feature>
<proteinExistence type="predicted"/>
<feature type="domain" description="DUF4116" evidence="2">
    <location>
        <begin position="622"/>
        <end position="670"/>
    </location>
</feature>
<comment type="caution">
    <text evidence="3">The sequence shown here is derived from an EMBL/GenBank/DDBJ whole genome shotgun (WGS) entry which is preliminary data.</text>
</comment>
<sequence>MSCRGAAIRAESARGRLMVGCVALWAFYRAAVCPSFVGPAASRAPRGAPRGALQAVGNAGDAEETRLEHLSNFLWASAHLKRKVPAVTEIVPDLVEVMRNNTSQMNPQNLSNSLWALGELAGGLGNIFCLGNDCFIDDSDLVDSDLFDAHKIDLCGHWLTCRGAAEPDAVVALVEQIQGNVDEMSLQQLSDCLWASLQLQDVTPDVMKILPALGSEACEAVVPLKMAEKKGQNARAGVIASGNRGSGESAPSQILQWRGAKWDVLASDVDPEKRKNLCRAPLGPSRSDIVAELHPLSQKSQEKTSMNAMRGLLRQLLFCVPPKGPGPEKQDKPERLRPVPTTMPEETLEQSSLEQLDHSKPICVTAGKDIGWRVGPESPAAGDVWPLVLLETVQKSLETPQRLVEDGSKRQRASLEGICPAPLSGALELKNTRRLEPALKGGGKKSEAEQAEVKCHGKESDFEKSWHTAKLRDELFTVQTTALRCEELFSGEAVLTEDPMTGELGPIAGIEGEDTQNANIRGQALKAQVAQLTGLPVEHQRLLDVSGRELQRSLEEVSSDELTLLRRPEEQAKWLAQLAEAGSSGDLSKAPDEIREDREVLLAAVSADDDALQWASTDLQGDRAVVLAAVRRCGFALACAAGTLQADRSLVLAAVQRHGLALEFADTWLRADEEVVLTALEQDGNAFQFADVRLRSDRTFVLRAVRCNGYALTYAQPELRNDREIVMAAIERNGWIWDNGLRVSQFGGWALQCASEALQADRELVLAAVQQDGAALAFASEELREEKEVVLQAVHQTGSALAFAAPALKADREVVWAAVQESGLALEHAADELRDDEDLVFVAVATGAALRFASPRLRAQRRMVCQALRADEAALAWASEELQSDRKLQKFARRCGQVERNSRSRSRKRADLWEEGGGRAVQVSREQHRWDGGAEAELDADGVYTKLYDEYGKLPCGWF</sequence>
<feature type="domain" description="DUF4116" evidence="2">
    <location>
        <begin position="761"/>
        <end position="809"/>
    </location>
</feature>
<evidence type="ECO:0000259" key="2">
    <source>
        <dbReference type="Pfam" id="PF13475"/>
    </source>
</evidence>